<dbReference type="GO" id="GO:0016020">
    <property type="term" value="C:membrane"/>
    <property type="evidence" value="ECO:0007669"/>
    <property type="project" value="GOC"/>
</dbReference>
<dbReference type="InterPro" id="IPR017438">
    <property type="entry name" value="ATP-NAD_kinase_N"/>
</dbReference>
<dbReference type="InterPro" id="IPR045363">
    <property type="entry name" value="CERK_C"/>
</dbReference>
<dbReference type="SUPFAM" id="SSF111331">
    <property type="entry name" value="NAD kinase/diacylglycerol kinase-like"/>
    <property type="match status" value="1"/>
</dbReference>
<dbReference type="InterPro" id="IPR016064">
    <property type="entry name" value="NAD/diacylglycerol_kinase_sf"/>
</dbReference>
<evidence type="ECO:0000256" key="1">
    <source>
        <dbReference type="SAM" id="MobiDB-lite"/>
    </source>
</evidence>
<reference evidence="3" key="1">
    <citation type="journal article" date="2023" name="Mol. Biol. Evol.">
        <title>Third-Generation Sequencing Reveals the Adaptive Role of the Epigenome in Three Deep-Sea Polychaetes.</title>
        <authorList>
            <person name="Perez M."/>
            <person name="Aroh O."/>
            <person name="Sun Y."/>
            <person name="Lan Y."/>
            <person name="Juniper S.K."/>
            <person name="Young C.R."/>
            <person name="Angers B."/>
            <person name="Qian P.Y."/>
        </authorList>
    </citation>
    <scope>NUCLEOTIDE SEQUENCE</scope>
    <source>
        <strain evidence="3">R07B-5</strain>
    </source>
</reference>
<keyword evidence="4" id="KW-1185">Reference proteome</keyword>
<sequence length="582" mass="64301">MTNVRDTSQPMKTTRPRPSGAAVAERITAIFQIDGHGYDVVLTADCLSWTPLSGERKGRSKKSAGFFRRLKGKGDDQVKDPEDDFKVTLRDILGVTMKRQYNMNPQAGVCVGVEVYTYRIKNRMKCLQSRVVLLEHPSEELCLCWISRMQQVIDGFKERPRSLKVFLQPYAGAKASRFLYNQKVLPLLEAAKMKLDLTDLQHNEQIKQEMIHLDLAEYDTIVCVGGDGTANKVVNELLKRVQKDHDVSLKPGCCVIRPTVAVGIIPVGTTNDIANTVQGVADITTAVVHIILGHRVSVDVCSVYEKGKFLQFAFNSHFGFFGNATKFLHRYTVIGEKKVEAAVLKALTTSKFRSYDCEVAYIPAETEEDDKPFDYTMCSSSCGVCSSDKTETTLLEPLCVSNTSSGIRALSTTGSDSEDTRWRVIKAHVLSVSVLSIAGMSELAPLGLGTYTHLADGCVDLVLVKGLKSSSDNSSPRSSRSHGARFDFPFIECHRCTEVRVRACSGVQPSWTNVNHAFSQVEVKEQSKKFDNGVEVIDDLNSDGSDTDDTSSVSTSDSRQVCPVHMLCEILNLLGYYITNNV</sequence>
<dbReference type="Gene3D" id="2.60.200.40">
    <property type="match status" value="1"/>
</dbReference>
<feature type="domain" description="DAGKc" evidence="2">
    <location>
        <begin position="158"/>
        <end position="307"/>
    </location>
</feature>
<dbReference type="InterPro" id="IPR001206">
    <property type="entry name" value="Diacylglycerol_kinase_cat_dom"/>
</dbReference>
<dbReference type="PANTHER" id="PTHR12358:SF26">
    <property type="entry name" value="CERAMIDE KINASE-LIKE PROTEIN"/>
    <property type="match status" value="1"/>
</dbReference>
<dbReference type="InterPro" id="IPR050187">
    <property type="entry name" value="Lipid_Phosphate_FormReg"/>
</dbReference>
<protein>
    <recommendedName>
        <fullName evidence="2">DAGKc domain-containing protein</fullName>
    </recommendedName>
</protein>
<comment type="caution">
    <text evidence="3">The sequence shown here is derived from an EMBL/GenBank/DDBJ whole genome shotgun (WGS) entry which is preliminary data.</text>
</comment>
<organism evidence="3 4">
    <name type="scientific">Ridgeia piscesae</name>
    <name type="common">Tubeworm</name>
    <dbReference type="NCBI Taxonomy" id="27915"/>
    <lineage>
        <taxon>Eukaryota</taxon>
        <taxon>Metazoa</taxon>
        <taxon>Spiralia</taxon>
        <taxon>Lophotrochozoa</taxon>
        <taxon>Annelida</taxon>
        <taxon>Polychaeta</taxon>
        <taxon>Sedentaria</taxon>
        <taxon>Canalipalpata</taxon>
        <taxon>Sabellida</taxon>
        <taxon>Siboglinidae</taxon>
        <taxon>Ridgeia</taxon>
    </lineage>
</organism>
<dbReference type="PROSITE" id="PS50146">
    <property type="entry name" value="DAGK"/>
    <property type="match status" value="1"/>
</dbReference>
<evidence type="ECO:0000259" key="2">
    <source>
        <dbReference type="PROSITE" id="PS50146"/>
    </source>
</evidence>
<dbReference type="AlphaFoldDB" id="A0AAD9KKA2"/>
<dbReference type="Gene3D" id="3.40.50.10330">
    <property type="entry name" value="Probable inorganic polyphosphate/atp-NAD kinase, domain 1"/>
    <property type="match status" value="1"/>
</dbReference>
<name>A0AAD9KKA2_RIDPI</name>
<dbReference type="Pfam" id="PF19280">
    <property type="entry name" value="CERK_C"/>
    <property type="match status" value="1"/>
</dbReference>
<feature type="compositionally biased region" description="Polar residues" evidence="1">
    <location>
        <begin position="1"/>
        <end position="12"/>
    </location>
</feature>
<dbReference type="GO" id="GO:0006672">
    <property type="term" value="P:ceramide metabolic process"/>
    <property type="evidence" value="ECO:0007669"/>
    <property type="project" value="TreeGrafter"/>
</dbReference>
<dbReference type="SMART" id="SM00046">
    <property type="entry name" value="DAGKc"/>
    <property type="match status" value="1"/>
</dbReference>
<proteinExistence type="predicted"/>
<dbReference type="Proteomes" id="UP001209878">
    <property type="component" value="Unassembled WGS sequence"/>
</dbReference>
<dbReference type="GO" id="GO:0001729">
    <property type="term" value="F:ceramide kinase activity"/>
    <property type="evidence" value="ECO:0007669"/>
    <property type="project" value="TreeGrafter"/>
</dbReference>
<dbReference type="PANTHER" id="PTHR12358">
    <property type="entry name" value="SPHINGOSINE KINASE"/>
    <property type="match status" value="1"/>
</dbReference>
<accession>A0AAD9KKA2</accession>
<dbReference type="Pfam" id="PF00781">
    <property type="entry name" value="DAGK_cat"/>
    <property type="match status" value="1"/>
</dbReference>
<gene>
    <name evidence="3" type="ORF">NP493_930g02038</name>
</gene>
<evidence type="ECO:0000313" key="3">
    <source>
        <dbReference type="EMBL" id="KAK2172776.1"/>
    </source>
</evidence>
<feature type="region of interest" description="Disordered" evidence="1">
    <location>
        <begin position="1"/>
        <end position="20"/>
    </location>
</feature>
<dbReference type="EMBL" id="JAODUO010000930">
    <property type="protein sequence ID" value="KAK2172776.1"/>
    <property type="molecule type" value="Genomic_DNA"/>
</dbReference>
<evidence type="ECO:0000313" key="4">
    <source>
        <dbReference type="Proteomes" id="UP001209878"/>
    </source>
</evidence>